<evidence type="ECO:0000256" key="3">
    <source>
        <dbReference type="ARBA" id="ARBA00022692"/>
    </source>
</evidence>
<organism evidence="8 9">
    <name type="scientific">Vreelandella zhuhanensis</name>
    <dbReference type="NCBI Taxonomy" id="2684210"/>
    <lineage>
        <taxon>Bacteria</taxon>
        <taxon>Pseudomonadati</taxon>
        <taxon>Pseudomonadota</taxon>
        <taxon>Gammaproteobacteria</taxon>
        <taxon>Oceanospirillales</taxon>
        <taxon>Halomonadaceae</taxon>
        <taxon>Vreelandella</taxon>
    </lineage>
</organism>
<comment type="caution">
    <text evidence="8">The sequence shown here is derived from an EMBL/GenBank/DDBJ whole genome shotgun (WGS) entry which is preliminary data.</text>
</comment>
<dbReference type="AlphaFoldDB" id="A0A7X3H278"/>
<dbReference type="Pfam" id="PF00884">
    <property type="entry name" value="Sulfatase"/>
    <property type="match status" value="1"/>
</dbReference>
<evidence type="ECO:0000313" key="8">
    <source>
        <dbReference type="EMBL" id="MWJ29180.1"/>
    </source>
</evidence>
<dbReference type="SUPFAM" id="SSF53649">
    <property type="entry name" value="Alkaline phosphatase-like"/>
    <property type="match status" value="1"/>
</dbReference>
<dbReference type="Proteomes" id="UP000437638">
    <property type="component" value="Unassembled WGS sequence"/>
</dbReference>
<keyword evidence="8" id="KW-0808">Transferase</keyword>
<reference evidence="8 9" key="1">
    <citation type="submission" date="2019-12" db="EMBL/GenBank/DDBJ databases">
        <title>Halomonas rutogse sp. nov. isolated from two lakes on Tibetan Plateau.</title>
        <authorList>
            <person name="Gao P."/>
        </authorList>
    </citation>
    <scope>NUCLEOTIDE SEQUENCE [LARGE SCALE GENOMIC DNA]</scope>
    <source>
        <strain evidence="8 9">ZH2S</strain>
    </source>
</reference>
<dbReference type="InterPro" id="IPR050448">
    <property type="entry name" value="OpgB/LTA_synthase_biosynth"/>
</dbReference>
<protein>
    <submittedName>
        <fullName evidence="8">Sulfatase-like hydrolase/transferase</fullName>
    </submittedName>
</protein>
<dbReference type="EMBL" id="WTKP01000010">
    <property type="protein sequence ID" value="MWJ29180.1"/>
    <property type="molecule type" value="Genomic_DNA"/>
</dbReference>
<evidence type="ECO:0000256" key="4">
    <source>
        <dbReference type="ARBA" id="ARBA00022989"/>
    </source>
</evidence>
<comment type="subcellular location">
    <subcellularLocation>
        <location evidence="1">Cell membrane</location>
        <topology evidence="1">Multi-pass membrane protein</topology>
    </subcellularLocation>
</comment>
<keyword evidence="4 6" id="KW-1133">Transmembrane helix</keyword>
<dbReference type="PANTHER" id="PTHR47371">
    <property type="entry name" value="LIPOTEICHOIC ACID SYNTHASE"/>
    <property type="match status" value="1"/>
</dbReference>
<feature type="transmembrane region" description="Helical" evidence="6">
    <location>
        <begin position="7"/>
        <end position="25"/>
    </location>
</feature>
<keyword evidence="2" id="KW-1003">Cell membrane</keyword>
<feature type="transmembrane region" description="Helical" evidence="6">
    <location>
        <begin position="140"/>
        <end position="156"/>
    </location>
</feature>
<dbReference type="GO" id="GO:0016787">
    <property type="term" value="F:hydrolase activity"/>
    <property type="evidence" value="ECO:0007669"/>
    <property type="project" value="UniProtKB-KW"/>
</dbReference>
<keyword evidence="3 6" id="KW-0812">Transmembrane</keyword>
<proteinExistence type="predicted"/>
<name>A0A7X3H278_9GAMM</name>
<dbReference type="CDD" id="cd16015">
    <property type="entry name" value="LTA_synthase"/>
    <property type="match status" value="1"/>
</dbReference>
<dbReference type="GO" id="GO:0016740">
    <property type="term" value="F:transferase activity"/>
    <property type="evidence" value="ECO:0007669"/>
    <property type="project" value="UniProtKB-KW"/>
</dbReference>
<evidence type="ECO:0000256" key="5">
    <source>
        <dbReference type="ARBA" id="ARBA00023136"/>
    </source>
</evidence>
<sequence length="547" mass="60932">MSSIKTHHWALSIIGLCLGYTVAVLTRLPLWSLLPIAALWVAAGLKWKWADPASQLRYRKVWPWSLVPLVLGGLYVYLAASFGNVDLGAVFFHLQAGMSEHGGSGRTVAAVLYTLSMVALLFSVTWLVRRDQRWRRAERFLALVLLAANPLLYGLGQRSASIVTDDGAWLERRYTPPVLSEQENPPNLLLMYLESIERTYADERFGEAYTSLNKLGETGVVFEGIRQMDNTGWTMAGMIASQCGVPLMPAGLLHDSQFEPLSKVVPGVDCLGDLLAERGYQLSYLGGASTQFAGKGLFYRGHGFNRVQGREALEPQLDDPEYTNSWGIYDDSLYDFTVKEIRQLAAKDGPWGLVNLSITGHAPSGYPTRACRERQGEFDGQDILYSVECSSWLARNLIERLQTEGLLDNTLVVLMSDHLTMRVSVWDELVTMERDNTLIMLSDDLEPARIQRESSMLDVFPTLLDALGFTLEEGRAGLGVSLLGDSPATLVEKHGLEVVNERLQEETALQQRLWEGLAPKSRSSEEFPFDQMLETPADQADQIIITH</sequence>
<gene>
    <name evidence="8" type="ORF">GPM19_13425</name>
</gene>
<feature type="transmembrane region" description="Helical" evidence="6">
    <location>
        <begin position="31"/>
        <end position="49"/>
    </location>
</feature>
<accession>A0A7X3H278</accession>
<dbReference type="InterPro" id="IPR017850">
    <property type="entry name" value="Alkaline_phosphatase_core_sf"/>
</dbReference>
<feature type="transmembrane region" description="Helical" evidence="6">
    <location>
        <begin position="108"/>
        <end position="128"/>
    </location>
</feature>
<evidence type="ECO:0000256" key="6">
    <source>
        <dbReference type="SAM" id="Phobius"/>
    </source>
</evidence>
<dbReference type="GO" id="GO:0005886">
    <property type="term" value="C:plasma membrane"/>
    <property type="evidence" value="ECO:0007669"/>
    <property type="project" value="UniProtKB-SubCell"/>
</dbReference>
<dbReference type="RefSeq" id="WP_160419524.1">
    <property type="nucleotide sequence ID" value="NZ_WTKP01000010.1"/>
</dbReference>
<dbReference type="Gene3D" id="3.40.720.10">
    <property type="entry name" value="Alkaline Phosphatase, subunit A"/>
    <property type="match status" value="1"/>
</dbReference>
<evidence type="ECO:0000256" key="1">
    <source>
        <dbReference type="ARBA" id="ARBA00004651"/>
    </source>
</evidence>
<keyword evidence="8" id="KW-0378">Hydrolase</keyword>
<dbReference type="PANTHER" id="PTHR47371:SF3">
    <property type="entry name" value="PHOSPHOGLYCEROL TRANSFERASE I"/>
    <property type="match status" value="1"/>
</dbReference>
<keyword evidence="9" id="KW-1185">Reference proteome</keyword>
<dbReference type="InterPro" id="IPR000917">
    <property type="entry name" value="Sulfatase_N"/>
</dbReference>
<feature type="transmembrane region" description="Helical" evidence="6">
    <location>
        <begin position="61"/>
        <end position="80"/>
    </location>
</feature>
<feature type="domain" description="Sulfatase N-terminal" evidence="7">
    <location>
        <begin position="262"/>
        <end position="468"/>
    </location>
</feature>
<evidence type="ECO:0000256" key="2">
    <source>
        <dbReference type="ARBA" id="ARBA00022475"/>
    </source>
</evidence>
<evidence type="ECO:0000313" key="9">
    <source>
        <dbReference type="Proteomes" id="UP000437638"/>
    </source>
</evidence>
<evidence type="ECO:0000259" key="7">
    <source>
        <dbReference type="Pfam" id="PF00884"/>
    </source>
</evidence>
<keyword evidence="5 6" id="KW-0472">Membrane</keyword>